<feature type="transmembrane region" description="Helical" evidence="1">
    <location>
        <begin position="47"/>
        <end position="68"/>
    </location>
</feature>
<organism evidence="2 3">
    <name type="scientific">Aequorivita viscosa</name>
    <dbReference type="NCBI Taxonomy" id="797419"/>
    <lineage>
        <taxon>Bacteria</taxon>
        <taxon>Pseudomonadati</taxon>
        <taxon>Bacteroidota</taxon>
        <taxon>Flavobacteriia</taxon>
        <taxon>Flavobacteriales</taxon>
        <taxon>Flavobacteriaceae</taxon>
        <taxon>Aequorivita</taxon>
    </lineage>
</organism>
<dbReference type="Proteomes" id="UP000184172">
    <property type="component" value="Unassembled WGS sequence"/>
</dbReference>
<dbReference type="AlphaFoldDB" id="A0A1M6P0S4"/>
<name>A0A1M6P0S4_9FLAO</name>
<dbReference type="OrthoDB" id="582675at2"/>
<sequence>MKRSFTEEQKFTRWWLWIILIGIGVLPIFPIFKQVSNEVEVASENSFGFAFIIFSVIIYGLIALFLVVKLKTEINQNEIRMSFFPFVKKQVGWSEIKTAEVVNYGFVGGWGIRLGTAYGTVYNIKGNKGLAIELTNGKKFLIGTQKETEMKKMVEEIRSQNS</sequence>
<keyword evidence="1" id="KW-0472">Membrane</keyword>
<feature type="transmembrane region" description="Helical" evidence="1">
    <location>
        <begin position="12"/>
        <end position="32"/>
    </location>
</feature>
<evidence type="ECO:0000313" key="2">
    <source>
        <dbReference type="EMBL" id="SHK01510.1"/>
    </source>
</evidence>
<dbReference type="RefSeq" id="WP_073221984.1">
    <property type="nucleotide sequence ID" value="NZ_FNNS01000003.1"/>
</dbReference>
<gene>
    <name evidence="2" type="ORF">SAMN04487908_1412</name>
</gene>
<proteinExistence type="predicted"/>
<evidence type="ECO:0000313" key="3">
    <source>
        <dbReference type="Proteomes" id="UP000184172"/>
    </source>
</evidence>
<dbReference type="STRING" id="797419.SAMN05216556_103174"/>
<dbReference type="EMBL" id="FQYV01000041">
    <property type="protein sequence ID" value="SHK01510.1"/>
    <property type="molecule type" value="Genomic_DNA"/>
</dbReference>
<keyword evidence="3" id="KW-1185">Reference proteome</keyword>
<accession>A0A1M6P0S4</accession>
<keyword evidence="1" id="KW-0812">Transmembrane</keyword>
<reference evidence="3" key="1">
    <citation type="submission" date="2016-11" db="EMBL/GenBank/DDBJ databases">
        <authorList>
            <person name="Varghese N."/>
            <person name="Submissions S."/>
        </authorList>
    </citation>
    <scope>NUCLEOTIDE SEQUENCE [LARGE SCALE GENOMIC DNA]</scope>
    <source>
        <strain evidence="3">DSM 26349</strain>
    </source>
</reference>
<protein>
    <submittedName>
        <fullName evidence="2">Uncharacterized protein</fullName>
    </submittedName>
</protein>
<evidence type="ECO:0000256" key="1">
    <source>
        <dbReference type="SAM" id="Phobius"/>
    </source>
</evidence>
<keyword evidence="1" id="KW-1133">Transmembrane helix</keyword>